<reference evidence="6" key="1">
    <citation type="submission" date="2020-01" db="EMBL/GenBank/DDBJ databases">
        <authorList>
            <consortium name="DOE Joint Genome Institute"/>
            <person name="Haridas S."/>
            <person name="Albert R."/>
            <person name="Binder M."/>
            <person name="Bloem J."/>
            <person name="Labutti K."/>
            <person name="Salamov A."/>
            <person name="Andreopoulos B."/>
            <person name="Baker S.E."/>
            <person name="Barry K."/>
            <person name="Bills G."/>
            <person name="Bluhm B.H."/>
            <person name="Cannon C."/>
            <person name="Castanera R."/>
            <person name="Culley D.E."/>
            <person name="Daum C."/>
            <person name="Ezra D."/>
            <person name="Gonzalez J.B."/>
            <person name="Henrissat B."/>
            <person name="Kuo A."/>
            <person name="Liang C."/>
            <person name="Lipzen A."/>
            <person name="Lutzoni F."/>
            <person name="Magnuson J."/>
            <person name="Mondo S."/>
            <person name="Nolan M."/>
            <person name="Ohm R."/>
            <person name="Pangilinan J."/>
            <person name="Park H.-J."/>
            <person name="Ramirez L."/>
            <person name="Alfaro M."/>
            <person name="Sun H."/>
            <person name="Tritt A."/>
            <person name="Yoshinaga Y."/>
            <person name="Zwiers L.-H."/>
            <person name="Turgeon B.G."/>
            <person name="Goodwin S.B."/>
            <person name="Spatafora J.W."/>
            <person name="Crous P.W."/>
            <person name="Grigoriev I.V."/>
        </authorList>
    </citation>
    <scope>NUCLEOTIDE SEQUENCE</scope>
    <source>
        <strain evidence="6">P77</strain>
    </source>
</reference>
<dbReference type="InterPro" id="IPR041698">
    <property type="entry name" value="Methyltransf_25"/>
</dbReference>
<comment type="similarity">
    <text evidence="4">Belongs to the class I-like SAM-binding methyltransferase superfamily.</text>
</comment>
<evidence type="ECO:0000313" key="6">
    <source>
        <dbReference type="EMBL" id="KAF1835161.1"/>
    </source>
</evidence>
<dbReference type="AlphaFoldDB" id="A0A6A5KHD0"/>
<dbReference type="GO" id="GO:0016740">
    <property type="term" value="F:transferase activity"/>
    <property type="evidence" value="ECO:0007669"/>
    <property type="project" value="UniProtKB-KW"/>
</dbReference>
<dbReference type="Proteomes" id="UP000800040">
    <property type="component" value="Unassembled WGS sequence"/>
</dbReference>
<dbReference type="PANTHER" id="PTHR35897:SF1">
    <property type="entry name" value="METHYLTRANSFERASE AUSD"/>
    <property type="match status" value="1"/>
</dbReference>
<evidence type="ECO:0000256" key="4">
    <source>
        <dbReference type="ARBA" id="ARBA00038314"/>
    </source>
</evidence>
<evidence type="ECO:0000256" key="1">
    <source>
        <dbReference type="ARBA" id="ARBA00005179"/>
    </source>
</evidence>
<protein>
    <recommendedName>
        <fullName evidence="5">Methyltransferase domain-containing protein</fullName>
    </recommendedName>
</protein>
<evidence type="ECO:0000256" key="3">
    <source>
        <dbReference type="ARBA" id="ARBA00022691"/>
    </source>
</evidence>
<keyword evidence="3" id="KW-0949">S-adenosyl-L-methionine</keyword>
<keyword evidence="7" id="KW-1185">Reference proteome</keyword>
<dbReference type="Pfam" id="PF13649">
    <property type="entry name" value="Methyltransf_25"/>
    <property type="match status" value="1"/>
</dbReference>
<evidence type="ECO:0000259" key="5">
    <source>
        <dbReference type="Pfam" id="PF13649"/>
    </source>
</evidence>
<sequence>MTEATKAQDAMDDARKKVEQIVASKAYVDDPELLPWYTKELPEPKPATRELFEKYSKVPSADVVHHIKHVRDQAFKTYPYPCLGNWGFVNLWIGEGPAYQEVLSRVQNGEQLLDLGCCMGQDIRKLVYDGAPSDKIYGSDLKQNFWDLSYDLFLDKSTLQTRFLQADIFDSDSQLKQLDGKLDIVNAASFFHLWQWDEQVKAAKRVVQLLKPVPGGLLIGRQGGKPEAGSLGNVVKEMNPFWHNPESWAQMWEQVGKETGTEWKVAATLGDEDLTRRMKTQLVPAGTRFMTFTIRRV</sequence>
<comment type="pathway">
    <text evidence="1">Secondary metabolite biosynthesis.</text>
</comment>
<dbReference type="InterPro" id="IPR029063">
    <property type="entry name" value="SAM-dependent_MTases_sf"/>
</dbReference>
<proteinExistence type="inferred from homology"/>
<name>A0A6A5KHD0_9PLEO</name>
<dbReference type="InterPro" id="IPR051654">
    <property type="entry name" value="Meroterpenoid_MTases"/>
</dbReference>
<dbReference type="EMBL" id="ML975291">
    <property type="protein sequence ID" value="KAF1835161.1"/>
    <property type="molecule type" value="Genomic_DNA"/>
</dbReference>
<evidence type="ECO:0000256" key="2">
    <source>
        <dbReference type="ARBA" id="ARBA00022679"/>
    </source>
</evidence>
<dbReference type="SUPFAM" id="SSF53335">
    <property type="entry name" value="S-adenosyl-L-methionine-dependent methyltransferases"/>
    <property type="match status" value="1"/>
</dbReference>
<dbReference type="Gene3D" id="3.40.50.150">
    <property type="entry name" value="Vaccinia Virus protein VP39"/>
    <property type="match status" value="1"/>
</dbReference>
<gene>
    <name evidence="6" type="ORF">BDW02DRAFT_298696</name>
</gene>
<dbReference type="PANTHER" id="PTHR35897">
    <property type="entry name" value="METHYLTRANSFERASE AUSD"/>
    <property type="match status" value="1"/>
</dbReference>
<dbReference type="OrthoDB" id="2094832at2759"/>
<accession>A0A6A5KHD0</accession>
<evidence type="ECO:0000313" key="7">
    <source>
        <dbReference type="Proteomes" id="UP000800040"/>
    </source>
</evidence>
<keyword evidence="2" id="KW-0808">Transferase</keyword>
<organism evidence="6 7">
    <name type="scientific">Decorospora gaudefroyi</name>
    <dbReference type="NCBI Taxonomy" id="184978"/>
    <lineage>
        <taxon>Eukaryota</taxon>
        <taxon>Fungi</taxon>
        <taxon>Dikarya</taxon>
        <taxon>Ascomycota</taxon>
        <taxon>Pezizomycotina</taxon>
        <taxon>Dothideomycetes</taxon>
        <taxon>Pleosporomycetidae</taxon>
        <taxon>Pleosporales</taxon>
        <taxon>Pleosporineae</taxon>
        <taxon>Pleosporaceae</taxon>
        <taxon>Decorospora</taxon>
    </lineage>
</organism>
<feature type="domain" description="Methyltransferase" evidence="5">
    <location>
        <begin position="113"/>
        <end position="212"/>
    </location>
</feature>